<evidence type="ECO:0000313" key="2">
    <source>
        <dbReference type="Proteomes" id="UP000315700"/>
    </source>
</evidence>
<keyword evidence="2" id="KW-1185">Reference proteome</keyword>
<proteinExistence type="predicted"/>
<dbReference type="KEGG" id="ccos:Pan44_37430"/>
<protein>
    <submittedName>
        <fullName evidence="1">Uncharacterized protein</fullName>
    </submittedName>
</protein>
<sequence>MADQTLVDEVVEAVRSGTASSRSEIAAALGFSTGRATTLIGHAIRTRRLRLAGRDRFQSPTYEVVQGQPSAVCHELAGACI</sequence>
<organism evidence="1 2">
    <name type="scientific">Caulifigura coniformis</name>
    <dbReference type="NCBI Taxonomy" id="2527983"/>
    <lineage>
        <taxon>Bacteria</taxon>
        <taxon>Pseudomonadati</taxon>
        <taxon>Planctomycetota</taxon>
        <taxon>Planctomycetia</taxon>
        <taxon>Planctomycetales</taxon>
        <taxon>Planctomycetaceae</taxon>
        <taxon>Caulifigura</taxon>
    </lineage>
</organism>
<dbReference type="RefSeq" id="WP_145031815.1">
    <property type="nucleotide sequence ID" value="NZ_CP036271.1"/>
</dbReference>
<dbReference type="AlphaFoldDB" id="A0A517SHW6"/>
<reference evidence="1 2" key="1">
    <citation type="submission" date="2019-02" db="EMBL/GenBank/DDBJ databases">
        <title>Deep-cultivation of Planctomycetes and their phenomic and genomic characterization uncovers novel biology.</title>
        <authorList>
            <person name="Wiegand S."/>
            <person name="Jogler M."/>
            <person name="Boedeker C."/>
            <person name="Pinto D."/>
            <person name="Vollmers J."/>
            <person name="Rivas-Marin E."/>
            <person name="Kohn T."/>
            <person name="Peeters S.H."/>
            <person name="Heuer A."/>
            <person name="Rast P."/>
            <person name="Oberbeckmann S."/>
            <person name="Bunk B."/>
            <person name="Jeske O."/>
            <person name="Meyerdierks A."/>
            <person name="Storesund J.E."/>
            <person name="Kallscheuer N."/>
            <person name="Luecker S."/>
            <person name="Lage O.M."/>
            <person name="Pohl T."/>
            <person name="Merkel B.J."/>
            <person name="Hornburger P."/>
            <person name="Mueller R.-W."/>
            <person name="Bruemmer F."/>
            <person name="Labrenz M."/>
            <person name="Spormann A.M."/>
            <person name="Op den Camp H."/>
            <person name="Overmann J."/>
            <person name="Amann R."/>
            <person name="Jetten M.S.M."/>
            <person name="Mascher T."/>
            <person name="Medema M.H."/>
            <person name="Devos D.P."/>
            <person name="Kaster A.-K."/>
            <person name="Ovreas L."/>
            <person name="Rohde M."/>
            <person name="Galperin M.Y."/>
            <person name="Jogler C."/>
        </authorList>
    </citation>
    <scope>NUCLEOTIDE SEQUENCE [LARGE SCALE GENOMIC DNA]</scope>
    <source>
        <strain evidence="1 2">Pan44</strain>
    </source>
</reference>
<dbReference type="InParanoid" id="A0A517SHW6"/>
<gene>
    <name evidence="1" type="ORF">Pan44_37430</name>
</gene>
<evidence type="ECO:0000313" key="1">
    <source>
        <dbReference type="EMBL" id="QDT55697.1"/>
    </source>
</evidence>
<dbReference type="Proteomes" id="UP000315700">
    <property type="component" value="Chromosome"/>
</dbReference>
<name>A0A517SHW6_9PLAN</name>
<accession>A0A517SHW6</accession>
<dbReference type="EMBL" id="CP036271">
    <property type="protein sequence ID" value="QDT55697.1"/>
    <property type="molecule type" value="Genomic_DNA"/>
</dbReference>